<evidence type="ECO:0000313" key="6">
    <source>
        <dbReference type="Proteomes" id="UP000663829"/>
    </source>
</evidence>
<dbReference type="EMBL" id="CAJOBC010009072">
    <property type="protein sequence ID" value="CAF3978511.1"/>
    <property type="molecule type" value="Genomic_DNA"/>
</dbReference>
<dbReference type="PANTHER" id="PTHR33488">
    <property type="entry name" value="ZGC:162509"/>
    <property type="match status" value="1"/>
</dbReference>
<evidence type="ECO:0000313" key="4">
    <source>
        <dbReference type="EMBL" id="CAF3728213.1"/>
    </source>
</evidence>
<evidence type="ECO:0000313" key="5">
    <source>
        <dbReference type="EMBL" id="CAF3978511.1"/>
    </source>
</evidence>
<sequence length="562" mass="63481">MAVHVFLPAYTSINPFSDLYTKTIFRMDKTFLMRIPKLDDNEFMLNLARGVDNMPGLIQQNSVFDDKLDDQLRSQAEIEEQWEELVVAGPITVNYLANLMILASQKDFPFARPTPDYVFKYIRHPLSFRATLAQVSGDVYQAFLGAHTSMDQIQLFMQQIPGHIKTSLKLLTTASPQLISTLLPLTLKTHLLKTYSEHYRGSIERIANDCVKLANQTVNKFDNLMALLQEIIEISLGTETANQNAINGINALINSSHHDRELLEFEIQQIQQGYQAAQQALKKAQEDYAAAYHAIPTLRFWSALGNFIVGAVNVIGGILGIFGGGGGDNNLAFENAKQKAELAYKQLKEAEARYDIHYQQLLQKQNKMVNIILEISKLNLDKIDPQEIIRILVSATKELSTIQKQWDKLIRFFRALSSQAESTQKVVVHEFVGVIQAVQQSGGVLDEADREFYVMLLVETAAVIDRGAHLLFIMSRTYYDISAEYMMNQIAAISGLLTIQTNGERELLLQQLGNNTLQTSAKVSRLAQTRKQQYEERNQARQDELARFIQQSTLDELESVVG</sequence>
<gene>
    <name evidence="3" type="ORF">GPM918_LOCUS24389</name>
    <name evidence="2" type="ORF">OVA965_LOCUS12325</name>
    <name evidence="5" type="ORF">SRO942_LOCUS24388</name>
    <name evidence="4" type="ORF">TMI583_LOCUS12329</name>
</gene>
<evidence type="ECO:0000313" key="3">
    <source>
        <dbReference type="EMBL" id="CAF1214656.1"/>
    </source>
</evidence>
<dbReference type="Proteomes" id="UP000681722">
    <property type="component" value="Unassembled WGS sequence"/>
</dbReference>
<evidence type="ECO:0000313" key="2">
    <source>
        <dbReference type="EMBL" id="CAF0954722.1"/>
    </source>
</evidence>
<dbReference type="AlphaFoldDB" id="A0A814XCM7"/>
<keyword evidence="1" id="KW-0175">Coiled coil</keyword>
<name>A0A814XCM7_9BILA</name>
<feature type="coiled-coil region" evidence="1">
    <location>
        <begin position="267"/>
        <end position="294"/>
    </location>
</feature>
<dbReference type="Proteomes" id="UP000677228">
    <property type="component" value="Unassembled WGS sequence"/>
</dbReference>
<dbReference type="InterPro" id="IPR027267">
    <property type="entry name" value="AH/BAR_dom_sf"/>
</dbReference>
<dbReference type="EMBL" id="CAJNOK010004933">
    <property type="protein sequence ID" value="CAF0954722.1"/>
    <property type="molecule type" value="Genomic_DNA"/>
</dbReference>
<accession>A0A814XCM7</accession>
<dbReference type="Proteomes" id="UP000663829">
    <property type="component" value="Unassembled WGS sequence"/>
</dbReference>
<dbReference type="OrthoDB" id="5406275at2759"/>
<comment type="caution">
    <text evidence="3">The sequence shown here is derived from an EMBL/GenBank/DDBJ whole genome shotgun (WGS) entry which is preliminary data.</text>
</comment>
<dbReference type="PANTHER" id="PTHR33488:SF2">
    <property type="entry name" value="EARLY ENDOSOME ANTIGEN 1-LIKE"/>
    <property type="match status" value="1"/>
</dbReference>
<dbReference type="EMBL" id="CAJOBA010004938">
    <property type="protein sequence ID" value="CAF3728213.1"/>
    <property type="molecule type" value="Genomic_DNA"/>
</dbReference>
<keyword evidence="6" id="KW-1185">Reference proteome</keyword>
<proteinExistence type="predicted"/>
<feature type="coiled-coil region" evidence="1">
    <location>
        <begin position="330"/>
        <end position="367"/>
    </location>
</feature>
<reference evidence="3" key="1">
    <citation type="submission" date="2021-02" db="EMBL/GenBank/DDBJ databases">
        <authorList>
            <person name="Nowell W R."/>
        </authorList>
    </citation>
    <scope>NUCLEOTIDE SEQUENCE</scope>
</reference>
<evidence type="ECO:0000256" key="1">
    <source>
        <dbReference type="SAM" id="Coils"/>
    </source>
</evidence>
<dbReference type="Gene3D" id="1.20.1270.60">
    <property type="entry name" value="Arfaptin homology (AH) domain/BAR domain"/>
    <property type="match status" value="1"/>
</dbReference>
<protein>
    <submittedName>
        <fullName evidence="3">Uncharacterized protein</fullName>
    </submittedName>
</protein>
<dbReference type="EMBL" id="CAJNOQ010009071">
    <property type="protein sequence ID" value="CAF1214656.1"/>
    <property type="molecule type" value="Genomic_DNA"/>
</dbReference>
<organism evidence="3 6">
    <name type="scientific">Didymodactylos carnosus</name>
    <dbReference type="NCBI Taxonomy" id="1234261"/>
    <lineage>
        <taxon>Eukaryota</taxon>
        <taxon>Metazoa</taxon>
        <taxon>Spiralia</taxon>
        <taxon>Gnathifera</taxon>
        <taxon>Rotifera</taxon>
        <taxon>Eurotatoria</taxon>
        <taxon>Bdelloidea</taxon>
        <taxon>Philodinida</taxon>
        <taxon>Philodinidae</taxon>
        <taxon>Didymodactylos</taxon>
    </lineage>
</organism>
<dbReference type="Proteomes" id="UP000682733">
    <property type="component" value="Unassembled WGS sequence"/>
</dbReference>